<comment type="caution">
    <text evidence="2">The sequence shown here is derived from an EMBL/GenBank/DDBJ whole genome shotgun (WGS) entry which is preliminary data.</text>
</comment>
<keyword evidence="3" id="KW-1185">Reference proteome</keyword>
<evidence type="ECO:0000313" key="3">
    <source>
        <dbReference type="Proteomes" id="UP001165367"/>
    </source>
</evidence>
<gene>
    <name evidence="2" type="ORF">LZZ85_07875</name>
</gene>
<proteinExistence type="predicted"/>
<dbReference type="RefSeq" id="WP_237870386.1">
    <property type="nucleotide sequence ID" value="NZ_JAKLTR010000004.1"/>
</dbReference>
<evidence type="ECO:0000259" key="1">
    <source>
        <dbReference type="Pfam" id="PF14129"/>
    </source>
</evidence>
<accession>A0ABS9KPD8</accession>
<organism evidence="2 3">
    <name type="scientific">Terrimonas ginsenosidimutans</name>
    <dbReference type="NCBI Taxonomy" id="2908004"/>
    <lineage>
        <taxon>Bacteria</taxon>
        <taxon>Pseudomonadati</taxon>
        <taxon>Bacteroidota</taxon>
        <taxon>Chitinophagia</taxon>
        <taxon>Chitinophagales</taxon>
        <taxon>Chitinophagaceae</taxon>
        <taxon>Terrimonas</taxon>
    </lineage>
</organism>
<feature type="domain" description="DUF4296" evidence="1">
    <location>
        <begin position="25"/>
        <end position="104"/>
    </location>
</feature>
<dbReference type="Pfam" id="PF14129">
    <property type="entry name" value="DUF4296"/>
    <property type="match status" value="1"/>
</dbReference>
<dbReference type="Proteomes" id="UP001165367">
    <property type="component" value="Unassembled WGS sequence"/>
</dbReference>
<dbReference type="PROSITE" id="PS51257">
    <property type="entry name" value="PROKAR_LIPOPROTEIN"/>
    <property type="match status" value="1"/>
</dbReference>
<dbReference type="EMBL" id="JAKLTR010000004">
    <property type="protein sequence ID" value="MCG2614195.1"/>
    <property type="molecule type" value="Genomic_DNA"/>
</dbReference>
<dbReference type="InterPro" id="IPR025381">
    <property type="entry name" value="DUF4296"/>
</dbReference>
<protein>
    <submittedName>
        <fullName evidence="2">DUF4296 domain-containing protein</fullName>
    </submittedName>
</protein>
<name>A0ABS9KPD8_9BACT</name>
<reference evidence="2" key="1">
    <citation type="submission" date="2022-01" db="EMBL/GenBank/DDBJ databases">
        <authorList>
            <person name="Jo J.-H."/>
            <person name="Im W.-T."/>
        </authorList>
    </citation>
    <scope>NUCLEOTIDE SEQUENCE</scope>
    <source>
        <strain evidence="2">NA20</strain>
    </source>
</reference>
<evidence type="ECO:0000313" key="2">
    <source>
        <dbReference type="EMBL" id="MCG2614195.1"/>
    </source>
</evidence>
<sequence>MKSTWFIFLLLIGIVFSCTDKNKLPEGVLDQPKMQAVMWDMIRAADFLNNYVFYKDASTDKAAESLKWNEKVFKIHKITREQFVKSYAYYQQHPQKMKAMMDSIGKIKAEPEAQKPATMDSLKKDSSVKVADTVKKAVVDTVKLNRRLDRMRKAAFKKSSVQ</sequence>